<dbReference type="Proteomes" id="UP000184428">
    <property type="component" value="Unassembled WGS sequence"/>
</dbReference>
<dbReference type="EMBL" id="FRDM01000016">
    <property type="protein sequence ID" value="SHN81621.1"/>
    <property type="molecule type" value="Genomic_DNA"/>
</dbReference>
<accession>A0A1M7UEZ4</accession>
<gene>
    <name evidence="2" type="ORF">SAMN05660350_03132</name>
</gene>
<dbReference type="Gene3D" id="3.30.420.10">
    <property type="entry name" value="Ribonuclease H-like superfamily/Ribonuclease H"/>
    <property type="match status" value="1"/>
</dbReference>
<dbReference type="GO" id="GO:0003676">
    <property type="term" value="F:nucleic acid binding"/>
    <property type="evidence" value="ECO:0007669"/>
    <property type="project" value="InterPro"/>
</dbReference>
<proteinExistence type="predicted"/>
<evidence type="ECO:0000313" key="2">
    <source>
        <dbReference type="EMBL" id="SHN81621.1"/>
    </source>
</evidence>
<dbReference type="PANTHER" id="PTHR46564">
    <property type="entry name" value="TRANSPOSASE"/>
    <property type="match status" value="1"/>
</dbReference>
<reference evidence="2 3" key="1">
    <citation type="submission" date="2016-12" db="EMBL/GenBank/DDBJ databases">
        <authorList>
            <person name="Song W.-J."/>
            <person name="Kurnit D.M."/>
        </authorList>
    </citation>
    <scope>NUCLEOTIDE SEQUENCE [LARGE SCALE GENOMIC DNA]</scope>
    <source>
        <strain evidence="2 3">DSM 43162</strain>
    </source>
</reference>
<dbReference type="PANTHER" id="PTHR46564:SF1">
    <property type="entry name" value="TRANSPOSASE"/>
    <property type="match status" value="1"/>
</dbReference>
<dbReference type="Pfam" id="PF13358">
    <property type="entry name" value="DDE_3"/>
    <property type="match status" value="1"/>
</dbReference>
<evidence type="ECO:0000259" key="1">
    <source>
        <dbReference type="Pfam" id="PF13358"/>
    </source>
</evidence>
<feature type="domain" description="Tc1-like transposase DDE" evidence="1">
    <location>
        <begin position="1"/>
        <end position="78"/>
    </location>
</feature>
<name>A0A1M7UEZ4_9ACTN</name>
<organism evidence="2 3">
    <name type="scientific">Geodermatophilus obscurus</name>
    <dbReference type="NCBI Taxonomy" id="1861"/>
    <lineage>
        <taxon>Bacteria</taxon>
        <taxon>Bacillati</taxon>
        <taxon>Actinomycetota</taxon>
        <taxon>Actinomycetes</taxon>
        <taxon>Geodermatophilales</taxon>
        <taxon>Geodermatophilaceae</taxon>
        <taxon>Geodermatophilus</taxon>
    </lineage>
</organism>
<sequence>FDVYIQRVLAPTLTPGQVVVLDNVAAHKSARARRFIEAAGCQLVFLPAYSPDLNPIEEAFAKLKALLRAAAARTHQALDAAIAAAMRTITPADAAGWFTHAGYTNPIN</sequence>
<evidence type="ECO:0000313" key="3">
    <source>
        <dbReference type="Proteomes" id="UP000184428"/>
    </source>
</evidence>
<protein>
    <submittedName>
        <fullName evidence="2">Transposase</fullName>
    </submittedName>
</protein>
<dbReference type="InterPro" id="IPR036397">
    <property type="entry name" value="RNaseH_sf"/>
</dbReference>
<dbReference type="InterPro" id="IPR038717">
    <property type="entry name" value="Tc1-like_DDE_dom"/>
</dbReference>
<feature type="non-terminal residue" evidence="2">
    <location>
        <position position="1"/>
    </location>
</feature>
<dbReference type="RefSeq" id="WP_175561384.1">
    <property type="nucleotide sequence ID" value="NZ_FRDM01000016.1"/>
</dbReference>
<dbReference type="AlphaFoldDB" id="A0A1M7UEZ4"/>